<evidence type="ECO:0000259" key="5">
    <source>
        <dbReference type="Pfam" id="PF01055"/>
    </source>
</evidence>
<dbReference type="PANTHER" id="PTHR43053:SF3">
    <property type="entry name" value="ALPHA-GALACTOSIDASE C-RELATED"/>
    <property type="match status" value="1"/>
</dbReference>
<name>A0ABT4CZP6_9CLOT</name>
<dbReference type="SUPFAM" id="SSF51445">
    <property type="entry name" value="(Trans)glycosidases"/>
    <property type="match status" value="1"/>
</dbReference>
<dbReference type="EMBL" id="JAPQER010000001">
    <property type="protein sequence ID" value="MCY6483415.1"/>
    <property type="molecule type" value="Genomic_DNA"/>
</dbReference>
<proteinExistence type="inferred from homology"/>
<evidence type="ECO:0000256" key="1">
    <source>
        <dbReference type="ARBA" id="ARBA00007806"/>
    </source>
</evidence>
<comment type="similarity">
    <text evidence="1 4">Belongs to the glycosyl hydrolase 31 family.</text>
</comment>
<dbReference type="CDD" id="cd14791">
    <property type="entry name" value="GH36"/>
    <property type="match status" value="1"/>
</dbReference>
<keyword evidence="7" id="KW-1185">Reference proteome</keyword>
<keyword evidence="3 4" id="KW-0326">Glycosidase</keyword>
<evidence type="ECO:0000313" key="7">
    <source>
        <dbReference type="Proteomes" id="UP001078443"/>
    </source>
</evidence>
<organism evidence="6 7">
    <name type="scientific">Clostridium aestuarii</name>
    <dbReference type="NCBI Taxonomy" id="338193"/>
    <lineage>
        <taxon>Bacteria</taxon>
        <taxon>Bacillati</taxon>
        <taxon>Bacillota</taxon>
        <taxon>Clostridia</taxon>
        <taxon>Eubacteriales</taxon>
        <taxon>Clostridiaceae</taxon>
        <taxon>Clostridium</taxon>
    </lineage>
</organism>
<evidence type="ECO:0000256" key="3">
    <source>
        <dbReference type="ARBA" id="ARBA00023295"/>
    </source>
</evidence>
<dbReference type="InterPro" id="IPR017853">
    <property type="entry name" value="GH"/>
</dbReference>
<dbReference type="InterPro" id="IPR002252">
    <property type="entry name" value="Glyco_hydro_36"/>
</dbReference>
<dbReference type="InterPro" id="IPR013785">
    <property type="entry name" value="Aldolase_TIM"/>
</dbReference>
<evidence type="ECO:0000256" key="2">
    <source>
        <dbReference type="ARBA" id="ARBA00022801"/>
    </source>
</evidence>
<dbReference type="InterPro" id="IPR000322">
    <property type="entry name" value="Glyco_hydro_31_TIM"/>
</dbReference>
<dbReference type="RefSeq" id="WP_268039663.1">
    <property type="nucleotide sequence ID" value="NZ_JAPQER010000001.1"/>
</dbReference>
<gene>
    <name evidence="6" type="ORF">OW763_03465</name>
</gene>
<accession>A0ABT4CZP6</accession>
<reference evidence="6" key="1">
    <citation type="submission" date="2022-12" db="EMBL/GenBank/DDBJ databases">
        <authorList>
            <person name="Wang J."/>
        </authorList>
    </citation>
    <scope>NUCLEOTIDE SEQUENCE</scope>
    <source>
        <strain evidence="6">HY-45-18</strain>
    </source>
</reference>
<feature type="domain" description="Glycoside hydrolase family 31 TIM barrel" evidence="5">
    <location>
        <begin position="214"/>
        <end position="362"/>
    </location>
</feature>
<dbReference type="Proteomes" id="UP001078443">
    <property type="component" value="Unassembled WGS sequence"/>
</dbReference>
<evidence type="ECO:0000313" key="6">
    <source>
        <dbReference type="EMBL" id="MCY6483415.1"/>
    </source>
</evidence>
<dbReference type="InterPro" id="IPR050985">
    <property type="entry name" value="Alpha-glycosidase_related"/>
</dbReference>
<keyword evidence="2 4" id="KW-0378">Hydrolase</keyword>
<protein>
    <submittedName>
        <fullName evidence="6">Alpha-galactosidase</fullName>
    </submittedName>
</protein>
<dbReference type="Pfam" id="PF01055">
    <property type="entry name" value="Glyco_hydro_31_2nd"/>
    <property type="match status" value="1"/>
</dbReference>
<dbReference type="PANTHER" id="PTHR43053">
    <property type="entry name" value="GLYCOSIDASE FAMILY 31"/>
    <property type="match status" value="1"/>
</dbReference>
<evidence type="ECO:0000256" key="4">
    <source>
        <dbReference type="RuleBase" id="RU361185"/>
    </source>
</evidence>
<dbReference type="Gene3D" id="3.20.20.70">
    <property type="entry name" value="Aldolase class I"/>
    <property type="match status" value="1"/>
</dbReference>
<sequence>MNIEKIYISYYKKDKLKEITLNLFEAIENDDIRLEFKNIHQCDESMLEVIILTKKEIVLEKFFMEYSLELKNKNMFVNGYQSWTESGEMSKNDELKNLSSVMKSKMETCGDYYFYDYKGKKGVLHSYTFTYFKGNNDKTLFLGSVDEEYGYTIFEADLKSNKLKITKDCSGLKTTGEICFLKLYMGYGSDKNSFKNYFSFFKNKKESADMGIGWTSLYNYYGDVTQDIVLENIENIKNKNIPMDIIEIDDGYQTAVGDWLSINEKFPLGMNFISYKIKSAGYQPGIWVAPFICEKNSKIFKNHKEWLLKDKSGKPVAVGYNSKWGGKFYALDFYNLKFRENLANIFYVMINIWGYKVVKLDFLYAAALIPRKGKTRAGIMKDVIEFLNDIIGERAVILASGVPLSAAFGKVDFCRIGADTAAYWEDKKLKILRCRERASTISALNNTIARFRLNGNVFYNVSSGCLLRKQSNKLNKEQKYSLLLLNNLLGGLVFLSDNINEYDDEEMYLFKSMFPKIKGDVNYINGKKDVYEILFEAKGKKYIVLSNLKGSEVKVKLPKGKYFDSNNKDLIVNGSINIKLKPYESKCLHKINDSKTTCFLGSTGHLLPGYEIDILEEQEGRIYIQLNDKFINRDNIYLKVKDKYVEIFVNGKKHEYERKEEYLVITL</sequence>
<comment type="caution">
    <text evidence="6">The sequence shown here is derived from an EMBL/GenBank/DDBJ whole genome shotgun (WGS) entry which is preliminary data.</text>
</comment>